<evidence type="ECO:0000256" key="5">
    <source>
        <dbReference type="ARBA" id="ARBA00023136"/>
    </source>
</evidence>
<dbReference type="AlphaFoldDB" id="A0A0T6NWE8"/>
<reference evidence="7 8" key="1">
    <citation type="journal article" date="2016" name="J. Clin. Microbiol.">
        <title>Detection and Whole-Genome Sequencing of Carbapenemase-Producing Aeromonas hydrophila Isolates from Routine Perirectal Surveillance Culture.</title>
        <authorList>
            <person name="Hughes H.Y."/>
            <person name="Conlan S.P."/>
            <person name="Lau A.F."/>
            <person name="Dekker J.P."/>
            <person name="Michelin A.V."/>
            <person name="Youn J.H."/>
            <person name="Henderson D.K."/>
            <person name="Frank K.M."/>
            <person name="Segre J.A."/>
            <person name="Palmore T.N."/>
        </authorList>
    </citation>
    <scope>NUCLEOTIDE SEQUENCE [LARGE SCALE GENOMIC DNA]</scope>
    <source>
        <strain evidence="7 8">AVNIH1</strain>
    </source>
</reference>
<dbReference type="GO" id="GO:0005886">
    <property type="term" value="C:plasma membrane"/>
    <property type="evidence" value="ECO:0007669"/>
    <property type="project" value="UniProtKB-SubCell"/>
</dbReference>
<organism evidence="7 8">
    <name type="scientific">Aeromonas veronii</name>
    <dbReference type="NCBI Taxonomy" id="654"/>
    <lineage>
        <taxon>Bacteria</taxon>
        <taxon>Pseudomonadati</taxon>
        <taxon>Pseudomonadota</taxon>
        <taxon>Gammaproteobacteria</taxon>
        <taxon>Aeromonadales</taxon>
        <taxon>Aeromonadaceae</taxon>
        <taxon>Aeromonas</taxon>
    </lineage>
</organism>
<evidence type="ECO:0000256" key="3">
    <source>
        <dbReference type="ARBA" id="ARBA00022692"/>
    </source>
</evidence>
<name>A0A0T6NWE8_AERVE</name>
<dbReference type="EMBL" id="CP014774">
    <property type="protein sequence ID" value="ANB53426.1"/>
    <property type="molecule type" value="Genomic_DNA"/>
</dbReference>
<evidence type="ECO:0000256" key="4">
    <source>
        <dbReference type="ARBA" id="ARBA00022989"/>
    </source>
</evidence>
<evidence type="ECO:0000313" key="8">
    <source>
        <dbReference type="Proteomes" id="UP000076809"/>
    </source>
</evidence>
<keyword evidence="5 6" id="KW-0472">Membrane</keyword>
<evidence type="ECO:0000256" key="1">
    <source>
        <dbReference type="ARBA" id="ARBA00004651"/>
    </source>
</evidence>
<comment type="subcellular location">
    <subcellularLocation>
        <location evidence="1">Cell membrane</location>
        <topology evidence="1">Multi-pass membrane protein</topology>
    </subcellularLocation>
</comment>
<feature type="transmembrane region" description="Helical" evidence="6">
    <location>
        <begin position="46"/>
        <end position="68"/>
    </location>
</feature>
<keyword evidence="4 6" id="KW-1133">Transmembrane helix</keyword>
<sequence length="136" mass="14975">MFRGRLVKQKIALEGLTLALVMLVCQLILILAMSAVWFYLTGASAGYSALYGGGMYWVPQALFTVWVLRRKVTTESVGLVLRDFYGGAGIKLISTTGLFALMFGAGVEVVTVSFFATYILALVVQWMVSFTLNNHY</sequence>
<gene>
    <name evidence="7" type="ORF">WM43_12535</name>
</gene>
<proteinExistence type="predicted"/>
<dbReference type="Proteomes" id="UP000076809">
    <property type="component" value="Chromosome"/>
</dbReference>
<accession>A0A0T6NWE8</accession>
<keyword evidence="3 6" id="KW-0812">Transmembrane</keyword>
<evidence type="ECO:0000313" key="7">
    <source>
        <dbReference type="EMBL" id="ANB53426.1"/>
    </source>
</evidence>
<feature type="transmembrane region" description="Helical" evidence="6">
    <location>
        <begin position="109"/>
        <end position="132"/>
    </location>
</feature>
<dbReference type="RefSeq" id="WP_019445506.1">
    <property type="nucleotide sequence ID" value="NZ_AP022281.1"/>
</dbReference>
<evidence type="ECO:0000256" key="2">
    <source>
        <dbReference type="ARBA" id="ARBA00022475"/>
    </source>
</evidence>
<dbReference type="InterPro" id="IPR005598">
    <property type="entry name" value="ATP_synth_I"/>
</dbReference>
<dbReference type="GeneID" id="60845985"/>
<dbReference type="Pfam" id="PF03899">
    <property type="entry name" value="ATP-synt_I"/>
    <property type="match status" value="1"/>
</dbReference>
<keyword evidence="2" id="KW-1003">Cell membrane</keyword>
<evidence type="ECO:0000256" key="6">
    <source>
        <dbReference type="SAM" id="Phobius"/>
    </source>
</evidence>
<feature type="transmembrane region" description="Helical" evidence="6">
    <location>
        <begin position="80"/>
        <end position="103"/>
    </location>
</feature>
<feature type="transmembrane region" description="Helical" evidence="6">
    <location>
        <begin position="12"/>
        <end position="40"/>
    </location>
</feature>
<protein>
    <submittedName>
        <fullName evidence="7">ATP synthase F0 subunit I</fullName>
    </submittedName>
</protein>